<comment type="caution">
    <text evidence="2">The sequence shown here is derived from an EMBL/GenBank/DDBJ whole genome shotgun (WGS) entry which is preliminary data.</text>
</comment>
<feature type="region of interest" description="Disordered" evidence="1">
    <location>
        <begin position="16"/>
        <end position="43"/>
    </location>
</feature>
<name>L7CRH0_RHOBT</name>
<evidence type="ECO:0000256" key="1">
    <source>
        <dbReference type="SAM" id="MobiDB-lite"/>
    </source>
</evidence>
<evidence type="ECO:0000313" key="2">
    <source>
        <dbReference type="EMBL" id="ELP35681.1"/>
    </source>
</evidence>
<dbReference type="Proteomes" id="UP000010959">
    <property type="component" value="Unassembled WGS sequence"/>
</dbReference>
<organism evidence="2 3">
    <name type="scientific">Rhodopirellula baltica SWK14</name>
    <dbReference type="NCBI Taxonomy" id="993516"/>
    <lineage>
        <taxon>Bacteria</taxon>
        <taxon>Pseudomonadati</taxon>
        <taxon>Planctomycetota</taxon>
        <taxon>Planctomycetia</taxon>
        <taxon>Pirellulales</taxon>
        <taxon>Pirellulaceae</taxon>
        <taxon>Rhodopirellula</taxon>
    </lineage>
</organism>
<protein>
    <submittedName>
        <fullName evidence="2">Uncharacterized protein</fullName>
    </submittedName>
</protein>
<proteinExistence type="predicted"/>
<dbReference type="PATRIC" id="fig|993516.3.peg.429"/>
<dbReference type="AlphaFoldDB" id="L7CRH0"/>
<gene>
    <name evidence="2" type="ORF">RBSWK_00391</name>
</gene>
<accession>L7CRH0</accession>
<reference evidence="2 3" key="1">
    <citation type="journal article" date="2013" name="Mar. Genomics">
        <title>Expression of sulfatases in Rhodopirellula baltica and the diversity of sulfatases in the genus Rhodopirellula.</title>
        <authorList>
            <person name="Wegner C.E."/>
            <person name="Richter-Heitmann T."/>
            <person name="Klindworth A."/>
            <person name="Klockow C."/>
            <person name="Richter M."/>
            <person name="Achstetter T."/>
            <person name="Glockner F.O."/>
            <person name="Harder J."/>
        </authorList>
    </citation>
    <scope>NUCLEOTIDE SEQUENCE [LARGE SCALE GENOMIC DNA]</scope>
    <source>
        <strain evidence="2 3">SWK14</strain>
    </source>
</reference>
<dbReference type="EMBL" id="AMWG01000008">
    <property type="protein sequence ID" value="ELP35681.1"/>
    <property type="molecule type" value="Genomic_DNA"/>
</dbReference>
<sequence length="43" mass="4351">MVLDRLLAGAGLSFLDSSGSATWAPQKGASRDTKSQVLTATAA</sequence>
<evidence type="ECO:0000313" key="3">
    <source>
        <dbReference type="Proteomes" id="UP000010959"/>
    </source>
</evidence>